<evidence type="ECO:0000313" key="3">
    <source>
        <dbReference type="EMBL" id="KWX03656.1"/>
    </source>
</evidence>
<dbReference type="RefSeq" id="WP_066889666.1">
    <property type="nucleotide sequence ID" value="NZ_JYIJ01000017.1"/>
</dbReference>
<protein>
    <submittedName>
        <fullName evidence="2">GCN5-related N-acetyltransferase</fullName>
    </submittedName>
</protein>
<gene>
    <name evidence="2" type="ORF">LI90_3613</name>
    <name evidence="3" type="ORF">TH66_12560</name>
    <name evidence="4" type="ORF">TR74_07210</name>
</gene>
<keyword evidence="5" id="KW-1185">Reference proteome</keyword>
<evidence type="ECO:0000313" key="2">
    <source>
        <dbReference type="EMBL" id="KWX02570.1"/>
    </source>
</evidence>
<reference evidence="3 7" key="1">
    <citation type="submission" date="2015-02" db="EMBL/GenBank/DDBJ databases">
        <title>Physiological reanalysis, assessment of diazotrophy, and genome sequences of multiple isolates of Streptomyces thermoautotrophicus.</title>
        <authorList>
            <person name="MacKellar D.C."/>
            <person name="Lieber L."/>
            <person name="Norman J."/>
            <person name="Bolger A."/>
            <person name="Tobin C."/>
            <person name="Murray J.W."/>
            <person name="Prell J."/>
        </authorList>
    </citation>
    <scope>NUCLEOTIDE SEQUENCE [LARGE SCALE GENOMIC DNA]</scope>
    <source>
        <strain evidence="3 7">UBT1</strain>
    </source>
</reference>
<dbReference type="Proteomes" id="UP000070598">
    <property type="component" value="Unassembled WGS sequence"/>
</dbReference>
<dbReference type="PATRIC" id="fig|1469144.10.peg.3877"/>
<dbReference type="InterPro" id="IPR000182">
    <property type="entry name" value="GNAT_dom"/>
</dbReference>
<evidence type="ECO:0000313" key="6">
    <source>
        <dbReference type="Proteomes" id="UP000070598"/>
    </source>
</evidence>
<dbReference type="Proteomes" id="UP000070659">
    <property type="component" value="Unassembled WGS sequence"/>
</dbReference>
<keyword evidence="2" id="KW-0808">Transferase</keyword>
<evidence type="ECO:0000313" key="7">
    <source>
        <dbReference type="Proteomes" id="UP000070659"/>
    </source>
</evidence>
<dbReference type="EMBL" id="LAXD01000001">
    <property type="protein sequence ID" value="KWX02570.1"/>
    <property type="molecule type" value="Genomic_DNA"/>
</dbReference>
<dbReference type="Gene3D" id="3.40.630.30">
    <property type="match status" value="1"/>
</dbReference>
<proteinExistence type="predicted"/>
<evidence type="ECO:0000313" key="4">
    <source>
        <dbReference type="EMBL" id="KWX09838.1"/>
    </source>
</evidence>
<reference evidence="6" key="2">
    <citation type="submission" date="2015-02" db="EMBL/GenBank/DDBJ databases">
        <title>Physiological reanalysis, assessment of diazotrophy, and genome sequences of multiple isolates of Streptomyces thermoautotrophicus.</title>
        <authorList>
            <person name="MacKellar D.C."/>
            <person name="Lieber L."/>
            <person name="Norman J."/>
            <person name="Bolger A."/>
            <person name="Tobin C."/>
            <person name="Murray J.W."/>
            <person name="Friesen M."/>
            <person name="Prell J."/>
        </authorList>
    </citation>
    <scope>NUCLEOTIDE SEQUENCE [LARGE SCALE GENOMIC DNA]</scope>
    <source>
        <strain evidence="6">UBT1</strain>
    </source>
</reference>
<evidence type="ECO:0000259" key="1">
    <source>
        <dbReference type="PROSITE" id="PS51186"/>
    </source>
</evidence>
<dbReference type="PROSITE" id="PS51186">
    <property type="entry name" value="GNAT"/>
    <property type="match status" value="1"/>
</dbReference>
<feature type="domain" description="N-acetyltransferase" evidence="1">
    <location>
        <begin position="10"/>
        <end position="181"/>
    </location>
</feature>
<dbReference type="InterPro" id="IPR016181">
    <property type="entry name" value="Acyl_CoA_acyltransferase"/>
</dbReference>
<reference evidence="2" key="3">
    <citation type="submission" date="2015-04" db="EMBL/GenBank/DDBJ databases">
        <title>Physiological reanalysis, assessment of diazotrophy, and genome sequences of multiple isolates of Streptomyces thermoautotrophicus.</title>
        <authorList>
            <person name="MacKellar D.C."/>
            <person name="Lieber L."/>
            <person name="Norman J."/>
            <person name="Bolger A."/>
            <person name="Tobin C."/>
            <person name="Murray J.W."/>
            <person name="Woodward J."/>
            <person name="Friesen M."/>
            <person name="Prell J."/>
        </authorList>
    </citation>
    <scope>NUCLEOTIDE SEQUENCE [LARGE SCALE GENOMIC DNA]</scope>
    <source>
        <strain evidence="2">H1</strain>
    </source>
</reference>
<dbReference type="CDD" id="cd04301">
    <property type="entry name" value="NAT_SF"/>
    <property type="match status" value="1"/>
</dbReference>
<dbReference type="STRING" id="1469144.LI90_3613"/>
<reference evidence="5" key="4">
    <citation type="submission" date="2015-04" db="EMBL/GenBank/DDBJ databases">
        <title>Physiological reanalysis, assessment of diazotrophy, and genome sequences of multiple isolates of Streptomyces thermoautotrophicus.</title>
        <authorList>
            <person name="MacKellar D.C."/>
            <person name="Lieber L."/>
            <person name="Norman J."/>
            <person name="Bolger A."/>
            <person name="Tobin C."/>
            <person name="Murray J.W."/>
            <person name="Chang R."/>
            <person name="Ford T."/>
            <person name="Nguyen P.Q."/>
            <person name="Woodward J."/>
            <person name="Permingeat H."/>
            <person name="Joshi N.S."/>
            <person name="Silver P.A."/>
            <person name="Usadel B."/>
            <person name="Rutherford A.W."/>
            <person name="Friesen M."/>
            <person name="Prell J."/>
        </authorList>
    </citation>
    <scope>NUCLEOTIDE SEQUENCE [LARGE SCALE GENOMIC DNA]</scope>
    <source>
        <strain evidence="5">H1</strain>
    </source>
</reference>
<evidence type="ECO:0000313" key="5">
    <source>
        <dbReference type="Proteomes" id="UP000070188"/>
    </source>
</evidence>
<accession>A0A132N0Y8</accession>
<dbReference type="EMBL" id="JYIK01000707">
    <property type="protein sequence ID" value="KWX09838.1"/>
    <property type="molecule type" value="Genomic_DNA"/>
</dbReference>
<organism evidence="3 7">
    <name type="scientific">Carbonactinospora thermoautotrophica</name>
    <dbReference type="NCBI Taxonomy" id="1469144"/>
    <lineage>
        <taxon>Bacteria</taxon>
        <taxon>Bacillati</taxon>
        <taxon>Actinomycetota</taxon>
        <taxon>Actinomycetes</taxon>
        <taxon>Kitasatosporales</taxon>
        <taxon>Carbonactinosporaceae</taxon>
        <taxon>Carbonactinospora</taxon>
    </lineage>
</organism>
<dbReference type="SUPFAM" id="SSF55729">
    <property type="entry name" value="Acyl-CoA N-acyltransferases (Nat)"/>
    <property type="match status" value="1"/>
</dbReference>
<name>A0A132N0Y8_9ACTN</name>
<sequence>MIHIEVTEGPDTRPLASKIEPVYAEVYAEPPYHEGPDDVAGFLEWYDASVGQQRVRVVTAYENDELVGFALGYPLRPGTSWWTRLLDSLPPDFDTTETGTRTLALIELAVRKPWRRQGIGRRLHDAFLDVPDAERATLTVRPEPEAAPARDAYRKWGWRKISRKQPQADGPIYDLMVKDLV</sequence>
<dbReference type="GO" id="GO:0016747">
    <property type="term" value="F:acyltransferase activity, transferring groups other than amino-acyl groups"/>
    <property type="evidence" value="ECO:0007669"/>
    <property type="project" value="InterPro"/>
</dbReference>
<comment type="caution">
    <text evidence="3">The sequence shown here is derived from an EMBL/GenBank/DDBJ whole genome shotgun (WGS) entry which is preliminary data.</text>
</comment>
<dbReference type="AlphaFoldDB" id="A0A132N0Y8"/>
<dbReference type="OrthoDB" id="4536199at2"/>
<dbReference type="EMBL" id="JYIJ01000017">
    <property type="protein sequence ID" value="KWX03656.1"/>
    <property type="molecule type" value="Genomic_DNA"/>
</dbReference>
<dbReference type="Proteomes" id="UP000070188">
    <property type="component" value="Unassembled WGS sequence"/>
</dbReference>
<dbReference type="Pfam" id="PF00583">
    <property type="entry name" value="Acetyltransf_1"/>
    <property type="match status" value="1"/>
</dbReference>